<feature type="compositionally biased region" description="Basic residues" evidence="2">
    <location>
        <begin position="125"/>
        <end position="138"/>
    </location>
</feature>
<keyword evidence="6" id="KW-1185">Reference proteome</keyword>
<feature type="compositionally biased region" description="Low complexity" evidence="2">
    <location>
        <begin position="140"/>
        <end position="150"/>
    </location>
</feature>
<dbReference type="InterPro" id="IPR009071">
    <property type="entry name" value="HMG_box_dom"/>
</dbReference>
<keyword evidence="1" id="KW-0539">Nucleus</keyword>
<evidence type="ECO:0000313" key="4">
    <source>
        <dbReference type="EMBL" id="ANQ33107.1"/>
    </source>
</evidence>
<proteinExistence type="predicted"/>
<organism evidence="4">
    <name type="scientific">Rhizophagus irregularis</name>
    <dbReference type="NCBI Taxonomy" id="588596"/>
    <lineage>
        <taxon>Eukaryota</taxon>
        <taxon>Fungi</taxon>
        <taxon>Fungi incertae sedis</taxon>
        <taxon>Mucoromycota</taxon>
        <taxon>Glomeromycotina</taxon>
        <taxon>Glomeromycetes</taxon>
        <taxon>Glomerales</taxon>
        <taxon>Glomeraceae</taxon>
        <taxon>Rhizophagus</taxon>
    </lineage>
</organism>
<dbReference type="InterPro" id="IPR036910">
    <property type="entry name" value="HMG_box_dom_sf"/>
</dbReference>
<feature type="compositionally biased region" description="Polar residues" evidence="2">
    <location>
        <begin position="151"/>
        <end position="187"/>
    </location>
</feature>
<reference evidence="4" key="1">
    <citation type="submission" date="2015-06" db="EMBL/GenBank/DDBJ databases">
        <title>Evolution and Diversity of Sexually-Related Genes in an Arbuscular Mycorrhizal Fungi.</title>
        <authorList>
            <person name="Charron P."/>
            <person name="Marton T."/>
            <person name="Corradi N."/>
        </authorList>
    </citation>
    <scope>NUCLEOTIDE SEQUENCE</scope>
    <source>
        <strain evidence="4">A4</strain>
    </source>
</reference>
<keyword evidence="1" id="KW-0238">DNA-binding</keyword>
<evidence type="ECO:0000313" key="6">
    <source>
        <dbReference type="Proteomes" id="UP000234323"/>
    </source>
</evidence>
<evidence type="ECO:0000313" key="5">
    <source>
        <dbReference type="EMBL" id="PKY44024.1"/>
    </source>
</evidence>
<dbReference type="PROSITE" id="PS50118">
    <property type="entry name" value="HMG_BOX_2"/>
    <property type="match status" value="1"/>
</dbReference>
<evidence type="ECO:0000256" key="1">
    <source>
        <dbReference type="PROSITE-ProRule" id="PRU00267"/>
    </source>
</evidence>
<dbReference type="OrthoDB" id="6247875at2759"/>
<feature type="region of interest" description="Disordered" evidence="2">
    <location>
        <begin position="125"/>
        <end position="187"/>
    </location>
</feature>
<dbReference type="AlphaFoldDB" id="A0A1B1EWB5"/>
<dbReference type="GO" id="GO:0005634">
    <property type="term" value="C:nucleus"/>
    <property type="evidence" value="ECO:0007669"/>
    <property type="project" value="UniProtKB-UniRule"/>
</dbReference>
<reference evidence="5 6" key="2">
    <citation type="submission" date="2015-10" db="EMBL/GenBank/DDBJ databases">
        <title>Genome analyses suggest a sexual origin of heterokaryosis in a supposedly ancient asexual fungus.</title>
        <authorList>
            <person name="Ropars J."/>
            <person name="Sedzielewska K."/>
            <person name="Noel J."/>
            <person name="Charron P."/>
            <person name="Farinelli L."/>
            <person name="Marton T."/>
            <person name="Kruger M."/>
            <person name="Pelin A."/>
            <person name="Brachmann A."/>
            <person name="Corradi N."/>
        </authorList>
    </citation>
    <scope>NUCLEOTIDE SEQUENCE [LARGE SCALE GENOMIC DNA]</scope>
    <source>
        <strain evidence="5 6">A4</strain>
    </source>
</reference>
<gene>
    <name evidence="4" type="primary">HMG4</name>
    <name evidence="5" type="ORF">RhiirA4_541536</name>
</gene>
<evidence type="ECO:0000256" key="2">
    <source>
        <dbReference type="SAM" id="MobiDB-lite"/>
    </source>
</evidence>
<sequence>MSFEGIPYFDSQNSNVIPFPNIRPPFPPTFITVSDFINKRESSSRIFRKSPNAFFIYRKAFTNNLTSLNYKLTMIDVSRLVSNFWKHETKEVKDAYAEIAKKIDVELKEKRKHDKKCPVIWKIDKKSKKQKRGSRRNSKNNDSTNNSSTKFRNTTEIAFESPNYSIPINEPNRSSGEMSSQTSLQNSPISASPLIGFPGIIPAGYDVMNYDNSYESQSNESEEETYDLYNLCDQNLNPIYNSSAGFSNFVYENIYVPYNWNINNMNDPCINNGNENLACQQGNEFH</sequence>
<feature type="domain" description="HMG box" evidence="3">
    <location>
        <begin position="47"/>
        <end position="115"/>
    </location>
</feature>
<dbReference type="VEuPathDB" id="FungiDB:FUN_002598"/>
<dbReference type="Proteomes" id="UP000234323">
    <property type="component" value="Unassembled WGS sequence"/>
</dbReference>
<dbReference type="Gene3D" id="1.10.30.10">
    <property type="entry name" value="High mobility group box domain"/>
    <property type="match status" value="1"/>
</dbReference>
<dbReference type="EMBL" id="KT211954">
    <property type="protein sequence ID" value="ANQ33107.1"/>
    <property type="molecule type" value="Genomic_DNA"/>
</dbReference>
<dbReference type="GO" id="GO:0003677">
    <property type="term" value="F:DNA binding"/>
    <property type="evidence" value="ECO:0007669"/>
    <property type="project" value="UniProtKB-UniRule"/>
</dbReference>
<dbReference type="VEuPathDB" id="FungiDB:RhiirA1_492790"/>
<evidence type="ECO:0000259" key="3">
    <source>
        <dbReference type="PROSITE" id="PS50118"/>
    </source>
</evidence>
<dbReference type="VEuPathDB" id="FungiDB:RhiirFUN_002682"/>
<dbReference type="EMBL" id="LLXI01000294">
    <property type="protein sequence ID" value="PKY44024.1"/>
    <property type="molecule type" value="Genomic_DNA"/>
</dbReference>
<dbReference type="SUPFAM" id="SSF47095">
    <property type="entry name" value="HMG-box"/>
    <property type="match status" value="1"/>
</dbReference>
<protein>
    <submittedName>
        <fullName evidence="4">MATA-HMG</fullName>
    </submittedName>
</protein>
<name>A0A1B1EWB5_9GLOM</name>
<dbReference type="Pfam" id="PF00505">
    <property type="entry name" value="HMG_box"/>
    <property type="match status" value="1"/>
</dbReference>
<feature type="DNA-binding region" description="HMG box" evidence="1">
    <location>
        <begin position="47"/>
        <end position="115"/>
    </location>
</feature>
<accession>A0A1B1EWB5</accession>